<feature type="region of interest" description="Disordered" evidence="1">
    <location>
        <begin position="210"/>
        <end position="243"/>
    </location>
</feature>
<reference evidence="2 3" key="1">
    <citation type="submission" date="2019-03" db="EMBL/GenBank/DDBJ databases">
        <title>First draft genome of Liparis tanakae, snailfish: a comprehensive survey of snailfish specific genes.</title>
        <authorList>
            <person name="Kim W."/>
            <person name="Song I."/>
            <person name="Jeong J.-H."/>
            <person name="Kim D."/>
            <person name="Kim S."/>
            <person name="Ryu S."/>
            <person name="Song J.Y."/>
            <person name="Lee S.K."/>
        </authorList>
    </citation>
    <scope>NUCLEOTIDE SEQUENCE [LARGE SCALE GENOMIC DNA]</scope>
    <source>
        <tissue evidence="2">Muscle</tissue>
    </source>
</reference>
<gene>
    <name evidence="2" type="ORF">EYF80_001411</name>
</gene>
<evidence type="ECO:0000313" key="2">
    <source>
        <dbReference type="EMBL" id="TNN88195.1"/>
    </source>
</evidence>
<dbReference type="EMBL" id="SRLO01000006">
    <property type="protein sequence ID" value="TNN88195.1"/>
    <property type="molecule type" value="Genomic_DNA"/>
</dbReference>
<evidence type="ECO:0000313" key="3">
    <source>
        <dbReference type="Proteomes" id="UP000314294"/>
    </source>
</evidence>
<proteinExistence type="predicted"/>
<protein>
    <submittedName>
        <fullName evidence="2">Uncharacterized protein</fullName>
    </submittedName>
</protein>
<evidence type="ECO:0000256" key="1">
    <source>
        <dbReference type="SAM" id="MobiDB-lite"/>
    </source>
</evidence>
<organism evidence="2 3">
    <name type="scientific">Liparis tanakae</name>
    <name type="common">Tanaka's snailfish</name>
    <dbReference type="NCBI Taxonomy" id="230148"/>
    <lineage>
        <taxon>Eukaryota</taxon>
        <taxon>Metazoa</taxon>
        <taxon>Chordata</taxon>
        <taxon>Craniata</taxon>
        <taxon>Vertebrata</taxon>
        <taxon>Euteleostomi</taxon>
        <taxon>Actinopterygii</taxon>
        <taxon>Neopterygii</taxon>
        <taxon>Teleostei</taxon>
        <taxon>Neoteleostei</taxon>
        <taxon>Acanthomorphata</taxon>
        <taxon>Eupercaria</taxon>
        <taxon>Perciformes</taxon>
        <taxon>Cottioidei</taxon>
        <taxon>Cottales</taxon>
        <taxon>Liparidae</taxon>
        <taxon>Liparis</taxon>
    </lineage>
</organism>
<dbReference type="AlphaFoldDB" id="A0A4Z2JD17"/>
<keyword evidence="3" id="KW-1185">Reference proteome</keyword>
<feature type="compositionally biased region" description="Polar residues" evidence="1">
    <location>
        <begin position="229"/>
        <end position="242"/>
    </location>
</feature>
<name>A0A4Z2JD17_9TELE</name>
<dbReference type="Proteomes" id="UP000314294">
    <property type="component" value="Unassembled WGS sequence"/>
</dbReference>
<accession>A0A4Z2JD17</accession>
<comment type="caution">
    <text evidence="2">The sequence shown here is derived from an EMBL/GenBank/DDBJ whole genome shotgun (WGS) entry which is preliminary data.</text>
</comment>
<sequence length="403" mass="43677">MEESSSRSVVIDLTSTQRPGSIVVQDRAALVDERTEIRTLFSDHNTKGRSHTSDSMLSAWSDWSDMDAMVPFVSLNHSKLYGHTHNVSEDSWPHEVDHLGHLIDVGGALTLQLLRQCGEGTQHAGRYRSQPDETQSGEVMCPSAASWCRDAVKVAVKLAGWHFCLIPQNGFHQGIVDKDWTSMGPMSAIWEAEDLRTNVRTGRVYSGTPMSGHWTSTASSRIRQRNVRAETTTKGTSHSTRPSPAPVPDLVWWVRSINLHNNHQHHLPTSVAAAVTLPELTPAPMDFNLCLEPNTTSGRAPALRCSWLALAQTESSLQPSSPPAMSEIASVSLVTLAVVTAEAEAVASLGGLVGSGLWRAVLRLWVGVGALLGQTELGKDEMTPPLKPRPASKVLVTTDATVA</sequence>